<dbReference type="Pfam" id="PF17921">
    <property type="entry name" value="Integrase_H2C2"/>
    <property type="match status" value="1"/>
</dbReference>
<dbReference type="Proteomes" id="UP000887565">
    <property type="component" value="Unplaced"/>
</dbReference>
<accession>A0A915JI70</accession>
<dbReference type="AlphaFoldDB" id="A0A915JI70"/>
<proteinExistence type="predicted"/>
<evidence type="ECO:0000313" key="3">
    <source>
        <dbReference type="WBParaSite" id="nRc.2.0.1.t25782-RA"/>
    </source>
</evidence>
<organism evidence="2 3">
    <name type="scientific">Romanomermis culicivorax</name>
    <name type="common">Nematode worm</name>
    <dbReference type="NCBI Taxonomy" id="13658"/>
    <lineage>
        <taxon>Eukaryota</taxon>
        <taxon>Metazoa</taxon>
        <taxon>Ecdysozoa</taxon>
        <taxon>Nematoda</taxon>
        <taxon>Enoplea</taxon>
        <taxon>Dorylaimia</taxon>
        <taxon>Mermithida</taxon>
        <taxon>Mermithoidea</taxon>
        <taxon>Mermithidae</taxon>
        <taxon>Romanomermis</taxon>
    </lineage>
</organism>
<keyword evidence="2" id="KW-1185">Reference proteome</keyword>
<dbReference type="WBParaSite" id="nRc.2.0.1.t25782-RA">
    <property type="protein sequence ID" value="nRc.2.0.1.t25782-RA"/>
    <property type="gene ID" value="nRc.2.0.1.g25782"/>
</dbReference>
<feature type="domain" description="Integrase zinc-binding" evidence="1">
    <location>
        <begin position="22"/>
        <end position="55"/>
    </location>
</feature>
<evidence type="ECO:0000313" key="2">
    <source>
        <dbReference type="Proteomes" id="UP000887565"/>
    </source>
</evidence>
<dbReference type="InterPro" id="IPR041588">
    <property type="entry name" value="Integrase_H2C2"/>
</dbReference>
<protein>
    <submittedName>
        <fullName evidence="3">Integrase zinc-binding domain-containing protein</fullName>
    </submittedName>
</protein>
<reference evidence="3" key="1">
    <citation type="submission" date="2022-11" db="UniProtKB">
        <authorList>
            <consortium name="WormBaseParasite"/>
        </authorList>
    </citation>
    <scope>IDENTIFICATION</scope>
</reference>
<dbReference type="Gene3D" id="1.10.340.70">
    <property type="match status" value="1"/>
</dbReference>
<name>A0A915JI70_ROMCU</name>
<evidence type="ECO:0000259" key="1">
    <source>
        <dbReference type="Pfam" id="PF17921"/>
    </source>
</evidence>
<sequence>ADDKQLYRRLVFPDQEQWQLVVPLRHRNTILEYFHDSIFGCHMGMVKTLKKIQSYCPPQDKLPFGDDNNW</sequence>